<dbReference type="RefSeq" id="WP_043393565.1">
    <property type="nucleotide sequence ID" value="NZ_JPMI01000075.1"/>
</dbReference>
<evidence type="ECO:0000313" key="9">
    <source>
        <dbReference type="EMBL" id="KFA92957.1"/>
    </source>
</evidence>
<evidence type="ECO:0000256" key="3">
    <source>
        <dbReference type="ARBA" id="ARBA00022827"/>
    </source>
</evidence>
<feature type="region of interest" description="Disordered" evidence="7">
    <location>
        <begin position="28"/>
        <end position="60"/>
    </location>
</feature>
<dbReference type="PANTHER" id="PTHR46568:SF1">
    <property type="entry name" value="ALKYLDIHYDROXYACETONEPHOSPHATE SYNTHASE, PEROXISOMAL"/>
    <property type="match status" value="1"/>
</dbReference>
<dbReference type="EMBL" id="JPMI01000075">
    <property type="protein sequence ID" value="KFA92957.1"/>
    <property type="molecule type" value="Genomic_DNA"/>
</dbReference>
<feature type="active site" description="Proton donor/acceptor" evidence="4">
    <location>
        <position position="454"/>
    </location>
</feature>
<evidence type="ECO:0000256" key="7">
    <source>
        <dbReference type="SAM" id="MobiDB-lite"/>
    </source>
</evidence>
<feature type="compositionally biased region" description="Pro residues" evidence="7">
    <location>
        <begin position="50"/>
        <end position="60"/>
    </location>
</feature>
<dbReference type="InterPro" id="IPR006094">
    <property type="entry name" value="Oxid_FAD_bind_N"/>
</dbReference>
<evidence type="ECO:0000313" key="10">
    <source>
        <dbReference type="Proteomes" id="UP000028547"/>
    </source>
</evidence>
<dbReference type="InterPro" id="IPR016164">
    <property type="entry name" value="FAD-linked_Oxase-like_C"/>
</dbReference>
<organism evidence="9 10">
    <name type="scientific">Archangium violaceum Cb vi76</name>
    <dbReference type="NCBI Taxonomy" id="1406225"/>
    <lineage>
        <taxon>Bacteria</taxon>
        <taxon>Pseudomonadati</taxon>
        <taxon>Myxococcota</taxon>
        <taxon>Myxococcia</taxon>
        <taxon>Myxococcales</taxon>
        <taxon>Cystobacterineae</taxon>
        <taxon>Archangiaceae</taxon>
        <taxon>Archangium</taxon>
    </lineage>
</organism>
<dbReference type="InterPro" id="IPR016169">
    <property type="entry name" value="FAD-bd_PCMH_sub2"/>
</dbReference>
<comment type="caution">
    <text evidence="9">The sequence shown here is derived from an EMBL/GenBank/DDBJ whole genome shotgun (WGS) entry which is preliminary data.</text>
</comment>
<dbReference type="GO" id="GO:0008609">
    <property type="term" value="F:alkylglycerone-phosphate synthase activity"/>
    <property type="evidence" value="ECO:0007669"/>
    <property type="project" value="InterPro"/>
</dbReference>
<evidence type="ECO:0000256" key="4">
    <source>
        <dbReference type="PIRSR" id="PIRSR625650-1"/>
    </source>
</evidence>
<evidence type="ECO:0000259" key="8">
    <source>
        <dbReference type="PROSITE" id="PS51387"/>
    </source>
</evidence>
<dbReference type="InterPro" id="IPR036318">
    <property type="entry name" value="FAD-bd_PCMH-like_sf"/>
</dbReference>
<reference evidence="9 10" key="1">
    <citation type="submission" date="2014-07" db="EMBL/GenBank/DDBJ databases">
        <title>Draft Genome Sequence of Gephyronic Acid Producer, Cystobacter violaceus Strain Cb vi76.</title>
        <authorList>
            <person name="Stevens D.C."/>
            <person name="Young J."/>
            <person name="Carmichael R."/>
            <person name="Tan J."/>
            <person name="Taylor R.E."/>
        </authorList>
    </citation>
    <scope>NUCLEOTIDE SEQUENCE [LARGE SCALE GENOMIC DNA]</scope>
    <source>
        <strain evidence="9 10">Cb vi76</strain>
    </source>
</reference>
<accession>A0A084SWX2</accession>
<feature type="domain" description="FAD-binding PCMH-type" evidence="8">
    <location>
        <begin position="92"/>
        <end position="274"/>
    </location>
</feature>
<evidence type="ECO:0000256" key="2">
    <source>
        <dbReference type="ARBA" id="ARBA00022630"/>
    </source>
</evidence>
<dbReference type="PROSITE" id="PS51387">
    <property type="entry name" value="FAD_PCMH"/>
    <property type="match status" value="1"/>
</dbReference>
<feature type="binding site" evidence="5">
    <location>
        <begin position="124"/>
        <end position="130"/>
    </location>
    <ligand>
        <name>FAD</name>
        <dbReference type="ChEBI" id="CHEBI:57692"/>
    </ligand>
</feature>
<keyword evidence="3 5" id="KW-0274">FAD</keyword>
<keyword evidence="2" id="KW-0285">Flavoprotein</keyword>
<dbReference type="SUPFAM" id="SSF55103">
    <property type="entry name" value="FAD-linked oxidases, C-terminal domain"/>
    <property type="match status" value="1"/>
</dbReference>
<dbReference type="Gene3D" id="1.10.45.10">
    <property type="entry name" value="Vanillyl-alcohol Oxidase, Chain A, domain 4"/>
    <property type="match status" value="1"/>
</dbReference>
<dbReference type="Gene3D" id="3.30.465.10">
    <property type="match status" value="1"/>
</dbReference>
<dbReference type="Pfam" id="PF02913">
    <property type="entry name" value="FAD-oxidase_C"/>
    <property type="match status" value="1"/>
</dbReference>
<sequence>MSTRATSIWGWGYADKFPDTEARRALAEQVSPLLGGPSLEPHEPASAPRLPSPRVAPPPSLSTLCSVDEADRAAHTYGKGYGDLVRGFHGDFSSAPDFVARPRSEEDVRALMDWCGDHHVALIPFGGGTSVVRGVEAAIGNGFRGAVSMDLRRLDRVVEVDPISRSARIQAGATGPVLESQLAPHGFTLRHFPQSFEFSTLGGWIATRAGGHFATLYTHIDDLVQSTRMLTPRGLYETRRLPASGAGPSPDRLVLGSEGTLGVITEAWVRLQSRPRFRASASVHFSEFDAAVRAVRELSQSGLHPSNCRLLDAQESFLNGVAGDGSSVLVLAFESADHPLHAWMERALAITASHGGECREGARYRSDEPGVQPRASGAAESWRSAFIEAPYLQNVMVSLGVIADTFETACTWDRFDSLHGAILDAVRGALERFCGGGTVSCRFTHVYPDGPAPYYTFLGPAKRGGELEQWMALKQAASEAISAHGGTITHHHAVGRLHRPWYDRERPEPFALALKAVKGALDPRGILNPGVLVGP</sequence>
<dbReference type="AlphaFoldDB" id="A0A084SWX2"/>
<feature type="binding site" evidence="5">
    <location>
        <begin position="258"/>
        <end position="264"/>
    </location>
    <ligand>
        <name>FAD</name>
        <dbReference type="ChEBI" id="CHEBI:57692"/>
    </ligand>
</feature>
<dbReference type="InterPro" id="IPR016171">
    <property type="entry name" value="Vanillyl_alc_oxidase_C-sub2"/>
</dbReference>
<dbReference type="Gene3D" id="3.30.43.10">
    <property type="entry name" value="Uridine Diphospho-n-acetylenolpyruvylglucosamine Reductase, domain 2"/>
    <property type="match status" value="1"/>
</dbReference>
<comment type="cofactor">
    <cofactor evidence="5">
        <name>FAD</name>
        <dbReference type="ChEBI" id="CHEBI:57692"/>
    </cofactor>
</comment>
<dbReference type="InterPro" id="IPR004113">
    <property type="entry name" value="FAD-bd_oxidored_4_C"/>
</dbReference>
<comment type="similarity">
    <text evidence="1">Belongs to the FAD-binding oxidoreductase/transferase type 4 family.</text>
</comment>
<dbReference type="SUPFAM" id="SSF56176">
    <property type="entry name" value="FAD-binding/transporter-associated domain-like"/>
    <property type="match status" value="1"/>
</dbReference>
<evidence type="ECO:0000256" key="1">
    <source>
        <dbReference type="ARBA" id="ARBA00008000"/>
    </source>
</evidence>
<evidence type="ECO:0000256" key="5">
    <source>
        <dbReference type="PIRSR" id="PIRSR625650-3"/>
    </source>
</evidence>
<dbReference type="Proteomes" id="UP000028547">
    <property type="component" value="Unassembled WGS sequence"/>
</dbReference>
<feature type="site" description="Important for enzyme activity" evidence="6">
    <location>
        <position position="309"/>
    </location>
</feature>
<dbReference type="GO" id="GO:0008610">
    <property type="term" value="P:lipid biosynthetic process"/>
    <property type="evidence" value="ECO:0007669"/>
    <property type="project" value="InterPro"/>
</dbReference>
<gene>
    <name evidence="9" type="ORF">Q664_11740</name>
</gene>
<name>A0A084SWX2_9BACT</name>
<dbReference type="InterPro" id="IPR016167">
    <property type="entry name" value="FAD-bd_PCMH_sub1"/>
</dbReference>
<dbReference type="Pfam" id="PF01565">
    <property type="entry name" value="FAD_binding_4"/>
    <property type="match status" value="1"/>
</dbReference>
<dbReference type="GO" id="GO:0071949">
    <property type="term" value="F:FAD binding"/>
    <property type="evidence" value="ECO:0007669"/>
    <property type="project" value="InterPro"/>
</dbReference>
<dbReference type="InterPro" id="IPR025650">
    <property type="entry name" value="Alkyl-DHAP_Synthase"/>
</dbReference>
<protein>
    <submittedName>
        <fullName evidence="9">FAD-linked oxidase</fullName>
    </submittedName>
</protein>
<dbReference type="InterPro" id="IPR016166">
    <property type="entry name" value="FAD-bd_PCMH"/>
</dbReference>
<evidence type="ECO:0000256" key="6">
    <source>
        <dbReference type="PIRSR" id="PIRSR625650-4"/>
    </source>
</evidence>
<proteinExistence type="inferred from homology"/>
<dbReference type="Gene3D" id="3.30.300.330">
    <property type="match status" value="1"/>
</dbReference>
<dbReference type="Gene3D" id="3.30.70.3450">
    <property type="match status" value="1"/>
</dbReference>
<dbReference type="PANTHER" id="PTHR46568">
    <property type="entry name" value="ALKYLDIHYDROXYACETONEPHOSPHATE SYNTHASE, PEROXISOMAL"/>
    <property type="match status" value="1"/>
</dbReference>